<comment type="similarity">
    <text evidence="1">Belongs to the protein disulfide isomerase family.</text>
</comment>
<protein>
    <recommendedName>
        <fullName evidence="4">Thioredoxin domain-containing protein</fullName>
    </recommendedName>
</protein>
<evidence type="ECO:0000259" key="4">
    <source>
        <dbReference type="PROSITE" id="PS51352"/>
    </source>
</evidence>
<evidence type="ECO:0000313" key="6">
    <source>
        <dbReference type="Proteomes" id="UP001497383"/>
    </source>
</evidence>
<dbReference type="GeneID" id="92207538"/>
<evidence type="ECO:0000313" key="5">
    <source>
        <dbReference type="EMBL" id="CAK9437964.1"/>
    </source>
</evidence>
<evidence type="ECO:0000256" key="3">
    <source>
        <dbReference type="SAM" id="SignalP"/>
    </source>
</evidence>
<dbReference type="PANTHER" id="PTHR45672">
    <property type="entry name" value="PROTEIN DISULFIDE-ISOMERASE C17H9.14C-RELATED"/>
    <property type="match status" value="1"/>
</dbReference>
<dbReference type="Proteomes" id="UP001497383">
    <property type="component" value="Chromosome 3"/>
</dbReference>
<dbReference type="InterPro" id="IPR036249">
    <property type="entry name" value="Thioredoxin-like_sf"/>
</dbReference>
<dbReference type="Pfam" id="PF00085">
    <property type="entry name" value="Thioredoxin"/>
    <property type="match status" value="2"/>
</dbReference>
<keyword evidence="6" id="KW-1185">Reference proteome</keyword>
<accession>A0ABP0ZKF1</accession>
<reference evidence="5 6" key="1">
    <citation type="submission" date="2024-03" db="EMBL/GenBank/DDBJ databases">
        <authorList>
            <person name="Brejova B."/>
        </authorList>
    </citation>
    <scope>NUCLEOTIDE SEQUENCE [LARGE SCALE GENOMIC DNA]</scope>
    <source>
        <strain evidence="5 6">CBS 14171</strain>
    </source>
</reference>
<organism evidence="5 6">
    <name type="scientific">Lodderomyces beijingensis</name>
    <dbReference type="NCBI Taxonomy" id="1775926"/>
    <lineage>
        <taxon>Eukaryota</taxon>
        <taxon>Fungi</taxon>
        <taxon>Dikarya</taxon>
        <taxon>Ascomycota</taxon>
        <taxon>Saccharomycotina</taxon>
        <taxon>Pichiomycetes</taxon>
        <taxon>Debaryomycetaceae</taxon>
        <taxon>Candida/Lodderomyces clade</taxon>
        <taxon>Lodderomyces</taxon>
    </lineage>
</organism>
<evidence type="ECO:0000256" key="1">
    <source>
        <dbReference type="ARBA" id="ARBA00006347"/>
    </source>
</evidence>
<feature type="domain" description="Thioredoxin" evidence="4">
    <location>
        <begin position="145"/>
        <end position="284"/>
    </location>
</feature>
<proteinExistence type="inferred from homology"/>
<dbReference type="SUPFAM" id="SSF47933">
    <property type="entry name" value="ERP29 C domain-like"/>
    <property type="match status" value="1"/>
</dbReference>
<dbReference type="PANTHER" id="PTHR45672:SF3">
    <property type="entry name" value="THIOREDOXIN DOMAIN-CONTAINING PROTEIN 5"/>
    <property type="match status" value="1"/>
</dbReference>
<keyword evidence="2 3" id="KW-0732">Signal</keyword>
<dbReference type="InterPro" id="IPR051063">
    <property type="entry name" value="PDI"/>
</dbReference>
<dbReference type="RefSeq" id="XP_066829280.1">
    <property type="nucleotide sequence ID" value="XM_066972331.1"/>
</dbReference>
<dbReference type="Gene3D" id="3.40.30.10">
    <property type="entry name" value="Glutaredoxin"/>
    <property type="match status" value="2"/>
</dbReference>
<dbReference type="PROSITE" id="PS51352">
    <property type="entry name" value="THIOREDOXIN_2"/>
    <property type="match status" value="2"/>
</dbReference>
<evidence type="ECO:0000256" key="2">
    <source>
        <dbReference type="ARBA" id="ARBA00022729"/>
    </source>
</evidence>
<dbReference type="InterPro" id="IPR036356">
    <property type="entry name" value="ERp29_C_sf"/>
</dbReference>
<feature type="signal peptide" evidence="3">
    <location>
        <begin position="1"/>
        <end position="19"/>
    </location>
</feature>
<feature type="chain" id="PRO_5047318251" description="Thioredoxin domain-containing protein" evidence="3">
    <location>
        <begin position="20"/>
        <end position="395"/>
    </location>
</feature>
<feature type="domain" description="Thioredoxin" evidence="4">
    <location>
        <begin position="9"/>
        <end position="133"/>
    </location>
</feature>
<dbReference type="SUPFAM" id="SSF52833">
    <property type="entry name" value="Thioredoxin-like"/>
    <property type="match status" value="2"/>
</dbReference>
<gene>
    <name evidence="5" type="ORF">LODBEIA_P23420</name>
</gene>
<name>A0ABP0ZKF1_9ASCO</name>
<dbReference type="InterPro" id="IPR013766">
    <property type="entry name" value="Thioredoxin_domain"/>
</dbReference>
<dbReference type="CDD" id="cd02961">
    <property type="entry name" value="PDI_a_family"/>
    <property type="match status" value="1"/>
</dbReference>
<sequence length="395" mass="43858">MHIFIFLHLLLLQILPIQSYTTSKVIHATDATFPTIIREPGKFTFVDFYADWCRHCKKLHPIVDELAELFADHPEIQVVKINGDVEGKKMSRKYVEIGYPTLLLFDNDAGTKVEFNGARDLMGFANFIQQLSGVRLSQGAGATGANTNTDADAVDAVGGGVEGSGEDAAVVELTPGTFDDVVKAAPYAVVSIGATWCPHCEEFKSSLDELAAVTFARDSSRVVFARYVADLHQDGNRYILDKFQIKAYPALFFFKQGDVANPTEFTGNKKKYDQVVNAINMYCGLQRDASGDLKDGAGVIPEVSQLFVPGMDARQVLMSLENLEGEEMRFYKSILESLVTGGGGKYVEIESHRIRHVLDHDLDKLQGVHIDSLKKRRNILQSLNFYLKKHSKLDI</sequence>
<dbReference type="EMBL" id="OZ022407">
    <property type="protein sequence ID" value="CAK9437964.1"/>
    <property type="molecule type" value="Genomic_DNA"/>
</dbReference>